<organism evidence="4 5">
    <name type="scientific">Halovibrio variabilis</name>
    <dbReference type="NCBI Taxonomy" id="31910"/>
    <lineage>
        <taxon>Bacteria</taxon>
        <taxon>Pseudomonadati</taxon>
        <taxon>Pseudomonadota</taxon>
        <taxon>Gammaproteobacteria</taxon>
        <taxon>Oceanospirillales</taxon>
        <taxon>Halomonadaceae</taxon>
        <taxon>Halovibrio</taxon>
    </lineage>
</organism>
<accession>A0A511UNQ9</accession>
<sequence>MKSTIFVYDDKGIRGYGAVYENEILTLLVNPLFRRQGVGSQLLEHVIAWIESPATLCVAKSNVTAKALYQHYGFRVIGEFDACYNGEPVLANKMERSY</sequence>
<proteinExistence type="predicted"/>
<keyword evidence="2" id="KW-0012">Acyltransferase</keyword>
<dbReference type="InterPro" id="IPR050680">
    <property type="entry name" value="YpeA/RimI_acetyltransf"/>
</dbReference>
<dbReference type="PANTHER" id="PTHR43420:SF12">
    <property type="entry name" value="N-ACETYLTRANSFERASE DOMAIN-CONTAINING PROTEIN"/>
    <property type="match status" value="1"/>
</dbReference>
<dbReference type="OrthoDB" id="9789605at2"/>
<dbReference type="GO" id="GO:0016747">
    <property type="term" value="F:acyltransferase activity, transferring groups other than amino-acyl groups"/>
    <property type="evidence" value="ECO:0007669"/>
    <property type="project" value="InterPro"/>
</dbReference>
<evidence type="ECO:0000313" key="4">
    <source>
        <dbReference type="EMBL" id="GEN27123.1"/>
    </source>
</evidence>
<evidence type="ECO:0000313" key="5">
    <source>
        <dbReference type="Proteomes" id="UP000321303"/>
    </source>
</evidence>
<dbReference type="Gene3D" id="3.40.630.30">
    <property type="match status" value="1"/>
</dbReference>
<evidence type="ECO:0000256" key="1">
    <source>
        <dbReference type="ARBA" id="ARBA00022679"/>
    </source>
</evidence>
<comment type="caution">
    <text evidence="4">The sequence shown here is derived from an EMBL/GenBank/DDBJ whole genome shotgun (WGS) entry which is preliminary data.</text>
</comment>
<dbReference type="EMBL" id="BJXV01000003">
    <property type="protein sequence ID" value="GEN27123.1"/>
    <property type="molecule type" value="Genomic_DNA"/>
</dbReference>
<protein>
    <recommendedName>
        <fullName evidence="3">N-acetyltransferase domain-containing protein</fullName>
    </recommendedName>
</protein>
<keyword evidence="1" id="KW-0808">Transferase</keyword>
<dbReference type="RefSeq" id="WP_146873221.1">
    <property type="nucleotide sequence ID" value="NZ_BJXV01000003.1"/>
</dbReference>
<dbReference type="InterPro" id="IPR016181">
    <property type="entry name" value="Acyl_CoA_acyltransferase"/>
</dbReference>
<evidence type="ECO:0000256" key="2">
    <source>
        <dbReference type="ARBA" id="ARBA00023315"/>
    </source>
</evidence>
<feature type="domain" description="N-acetyltransferase" evidence="3">
    <location>
        <begin position="1"/>
        <end position="98"/>
    </location>
</feature>
<keyword evidence="5" id="KW-1185">Reference proteome</keyword>
<dbReference type="CDD" id="cd04301">
    <property type="entry name" value="NAT_SF"/>
    <property type="match status" value="1"/>
</dbReference>
<dbReference type="InterPro" id="IPR000182">
    <property type="entry name" value="GNAT_dom"/>
</dbReference>
<dbReference type="Proteomes" id="UP000321303">
    <property type="component" value="Unassembled WGS sequence"/>
</dbReference>
<dbReference type="Pfam" id="PF13508">
    <property type="entry name" value="Acetyltransf_7"/>
    <property type="match status" value="1"/>
</dbReference>
<dbReference type="SUPFAM" id="SSF55729">
    <property type="entry name" value="Acyl-CoA N-acyltransferases (Nat)"/>
    <property type="match status" value="1"/>
</dbReference>
<name>A0A511UNQ9_9GAMM</name>
<dbReference type="PANTHER" id="PTHR43420">
    <property type="entry name" value="ACETYLTRANSFERASE"/>
    <property type="match status" value="1"/>
</dbReference>
<gene>
    <name evidence="4" type="ORF">HVA01_07690</name>
</gene>
<reference evidence="4 5" key="1">
    <citation type="submission" date="2019-07" db="EMBL/GenBank/DDBJ databases">
        <title>Whole genome shotgun sequence of Halomonas variabilis NBRC 102410.</title>
        <authorList>
            <person name="Hosoyama A."/>
            <person name="Uohara A."/>
            <person name="Ohji S."/>
            <person name="Ichikawa N."/>
        </authorList>
    </citation>
    <scope>NUCLEOTIDE SEQUENCE [LARGE SCALE GENOMIC DNA]</scope>
    <source>
        <strain evidence="4 5">NBRC 102410</strain>
    </source>
</reference>
<dbReference type="AlphaFoldDB" id="A0A511UNQ9"/>
<dbReference type="PROSITE" id="PS51186">
    <property type="entry name" value="GNAT"/>
    <property type="match status" value="1"/>
</dbReference>
<evidence type="ECO:0000259" key="3">
    <source>
        <dbReference type="PROSITE" id="PS51186"/>
    </source>
</evidence>